<evidence type="ECO:0000313" key="1">
    <source>
        <dbReference type="EMBL" id="KAA9132700.1"/>
    </source>
</evidence>
<dbReference type="PANTHER" id="PTHR45458:SF1">
    <property type="entry name" value="SHORT CHAIN DEHYDROGENASE"/>
    <property type="match status" value="1"/>
</dbReference>
<comment type="caution">
    <text evidence="1">The sequence shown here is derived from an EMBL/GenBank/DDBJ whole genome shotgun (WGS) entry which is preliminary data.</text>
</comment>
<dbReference type="SUPFAM" id="SSF51735">
    <property type="entry name" value="NAD(P)-binding Rossmann-fold domains"/>
    <property type="match status" value="1"/>
</dbReference>
<dbReference type="InterPro" id="IPR002347">
    <property type="entry name" value="SDR_fam"/>
</dbReference>
<dbReference type="InterPro" id="IPR036291">
    <property type="entry name" value="NAD(P)-bd_dom_sf"/>
</dbReference>
<dbReference type="EMBL" id="VYXP01000003">
    <property type="protein sequence ID" value="KAA9132700.1"/>
    <property type="molecule type" value="Genomic_DNA"/>
</dbReference>
<dbReference type="RefSeq" id="WP_150863422.1">
    <property type="nucleotide sequence ID" value="NZ_VYXP01000003.1"/>
</dbReference>
<keyword evidence="2" id="KW-1185">Reference proteome</keyword>
<dbReference type="Proteomes" id="UP000325372">
    <property type="component" value="Unassembled WGS sequence"/>
</dbReference>
<evidence type="ECO:0000313" key="2">
    <source>
        <dbReference type="Proteomes" id="UP000325372"/>
    </source>
</evidence>
<organism evidence="1 2">
    <name type="scientific">Marinihelvus fidelis</name>
    <dbReference type="NCBI Taxonomy" id="2613842"/>
    <lineage>
        <taxon>Bacteria</taxon>
        <taxon>Pseudomonadati</taxon>
        <taxon>Pseudomonadota</taxon>
        <taxon>Gammaproteobacteria</taxon>
        <taxon>Chromatiales</taxon>
        <taxon>Wenzhouxiangellaceae</taxon>
        <taxon>Marinihelvus</taxon>
    </lineage>
</organism>
<dbReference type="GO" id="GO:0016616">
    <property type="term" value="F:oxidoreductase activity, acting on the CH-OH group of donors, NAD or NADP as acceptor"/>
    <property type="evidence" value="ECO:0007669"/>
    <property type="project" value="TreeGrafter"/>
</dbReference>
<accession>A0A5N0TCK5</accession>
<dbReference type="Pfam" id="PF00106">
    <property type="entry name" value="adh_short"/>
    <property type="match status" value="1"/>
</dbReference>
<dbReference type="PRINTS" id="PR00081">
    <property type="entry name" value="GDHRDH"/>
</dbReference>
<dbReference type="Gene3D" id="3.40.50.720">
    <property type="entry name" value="NAD(P)-binding Rossmann-like Domain"/>
    <property type="match status" value="1"/>
</dbReference>
<name>A0A5N0TCK5_9GAMM</name>
<protein>
    <submittedName>
        <fullName evidence="1">SDR family oxidoreductase</fullName>
    </submittedName>
</protein>
<dbReference type="AlphaFoldDB" id="A0A5N0TCK5"/>
<gene>
    <name evidence="1" type="ORF">F3N42_05660</name>
</gene>
<dbReference type="PANTHER" id="PTHR45458">
    <property type="entry name" value="SHORT-CHAIN DEHYDROGENASE/REDUCTASE SDR"/>
    <property type="match status" value="1"/>
</dbReference>
<sequence length="220" mass="23253">MANVLISGANRGIGLALARLYHDRGDRVVALCRSNPGGLDGLGVEVHENCDVTDQAALDRLAKSLQGQTIDVLVANAGIMIYEGLDELDREHCLRQYEVNALGPVWLTRALLPNLVAGSKVGIVSSRVGSLADNQSGGNYGYRMSKAAVNMAGVNLAHDLAPRGVAVALLHPGYVKTDMVSMGGDVEPDVAAAGLVERLDELDNDSTGTFWHAQGQALPW</sequence>
<dbReference type="InterPro" id="IPR052184">
    <property type="entry name" value="SDR_enzymes"/>
</dbReference>
<proteinExistence type="predicted"/>
<dbReference type="CDD" id="cd05325">
    <property type="entry name" value="carb_red_sniffer_like_SDR_c"/>
    <property type="match status" value="1"/>
</dbReference>
<reference evidence="1 2" key="1">
    <citation type="submission" date="2019-09" db="EMBL/GenBank/DDBJ databases">
        <title>Wenzhouxiangella sp. Genome sequencing and assembly.</title>
        <authorList>
            <person name="Zhang R."/>
        </authorList>
    </citation>
    <scope>NUCLEOTIDE SEQUENCE [LARGE SCALE GENOMIC DNA]</scope>
    <source>
        <strain evidence="1 2">W260</strain>
    </source>
</reference>